<feature type="transmembrane region" description="Helical" evidence="1">
    <location>
        <begin position="255"/>
        <end position="275"/>
    </location>
</feature>
<organism evidence="3 4">
    <name type="scientific">Olivibacter oleidegradans</name>
    <dbReference type="NCBI Taxonomy" id="760123"/>
    <lineage>
        <taxon>Bacteria</taxon>
        <taxon>Pseudomonadati</taxon>
        <taxon>Bacteroidota</taxon>
        <taxon>Sphingobacteriia</taxon>
        <taxon>Sphingobacteriales</taxon>
        <taxon>Sphingobacteriaceae</taxon>
        <taxon>Olivibacter</taxon>
    </lineage>
</organism>
<evidence type="ECO:0000313" key="4">
    <source>
        <dbReference type="Proteomes" id="UP001589774"/>
    </source>
</evidence>
<accession>A0ABV6HN82</accession>
<protein>
    <submittedName>
        <fullName evidence="3">Sensor histidine kinase</fullName>
        <ecNumber evidence="3">2.7.13.3</ecNumber>
    </submittedName>
</protein>
<dbReference type="SUPFAM" id="SSF55874">
    <property type="entry name" value="ATPase domain of HSP90 chaperone/DNA topoisomerase II/histidine kinase"/>
    <property type="match status" value="1"/>
</dbReference>
<keyword evidence="1" id="KW-1133">Transmembrane helix</keyword>
<dbReference type="RefSeq" id="WP_289551972.1">
    <property type="nucleotide sequence ID" value="NZ_JBHLWO010000002.1"/>
</dbReference>
<dbReference type="InterPro" id="IPR050640">
    <property type="entry name" value="Bact_2-comp_sensor_kinase"/>
</dbReference>
<dbReference type="PANTHER" id="PTHR34220">
    <property type="entry name" value="SENSOR HISTIDINE KINASE YPDA"/>
    <property type="match status" value="1"/>
</dbReference>
<feature type="transmembrane region" description="Helical" evidence="1">
    <location>
        <begin position="127"/>
        <end position="147"/>
    </location>
</feature>
<reference evidence="3 4" key="1">
    <citation type="submission" date="2024-09" db="EMBL/GenBank/DDBJ databases">
        <authorList>
            <person name="Sun Q."/>
            <person name="Mori K."/>
        </authorList>
    </citation>
    <scope>NUCLEOTIDE SEQUENCE [LARGE SCALE GENOMIC DNA]</scope>
    <source>
        <strain evidence="3 4">CCM 7765</strain>
    </source>
</reference>
<keyword evidence="4" id="KW-1185">Reference proteome</keyword>
<evidence type="ECO:0000259" key="2">
    <source>
        <dbReference type="Pfam" id="PF06580"/>
    </source>
</evidence>
<dbReference type="EMBL" id="JBHLWO010000002">
    <property type="protein sequence ID" value="MFC0320348.1"/>
    <property type="molecule type" value="Genomic_DNA"/>
</dbReference>
<dbReference type="EC" id="2.7.13.3" evidence="3"/>
<dbReference type="GO" id="GO:0004673">
    <property type="term" value="F:protein histidine kinase activity"/>
    <property type="evidence" value="ECO:0007669"/>
    <property type="project" value="UniProtKB-EC"/>
</dbReference>
<sequence>MKLRRIEAIVATVITLVVMVIMFGKKTKNWEARTSLFLEKPFEEKGMTFNFFENHLLPTLLFVALFYIAFLTFNNFIIPRYINKAKYEMALFTSFLTLFILWFGFAYCEWMQHRYNRLTVWAYFGESGRVISSIVSIILFISTYTLAKQGRLFLLQKKLNLSSTLLKESLIAFSVISSAYLFLLVFNGSMAFFWLIISIYLFIMYSIEMYGLLPFCSKAKYSLKQYLYVRLPLSFLIYAPFGFVVVSGLGFNTNAFFALWCCTCLISIPVIKHLYHLKLQHHTKLGNLENALGNSTANLSFLRSQINPHFLFNALNTLYGSALTEGAEMTATSIQKLGDIMRFMLHENILDNILLVREIEYLHNYIDLQKLRTDLSQNVIVDYNIQQVTKDLFIAPMLLIPFVENAFKHGISLKEPSWIKVNLSMQDDRLFFDVYNSVHLKQINDPEKNRSSIGIPNVRQRLLQLYPNKHELTIRQTDMEYFVHLTLTL</sequence>
<evidence type="ECO:0000256" key="1">
    <source>
        <dbReference type="SAM" id="Phobius"/>
    </source>
</evidence>
<proteinExistence type="predicted"/>
<feature type="transmembrane region" description="Helical" evidence="1">
    <location>
        <begin position="192"/>
        <end position="215"/>
    </location>
</feature>
<feature type="transmembrane region" description="Helical" evidence="1">
    <location>
        <begin position="168"/>
        <end position="186"/>
    </location>
</feature>
<dbReference type="Pfam" id="PF06580">
    <property type="entry name" value="His_kinase"/>
    <property type="match status" value="1"/>
</dbReference>
<feature type="domain" description="Signal transduction histidine kinase internal region" evidence="2">
    <location>
        <begin position="297"/>
        <end position="373"/>
    </location>
</feature>
<keyword evidence="1" id="KW-0812">Transmembrane</keyword>
<gene>
    <name evidence="3" type="ORF">ACFFI0_18620</name>
</gene>
<dbReference type="PANTHER" id="PTHR34220:SF7">
    <property type="entry name" value="SENSOR HISTIDINE KINASE YPDA"/>
    <property type="match status" value="1"/>
</dbReference>
<keyword evidence="3" id="KW-0808">Transferase</keyword>
<dbReference type="InterPro" id="IPR010559">
    <property type="entry name" value="Sig_transdc_His_kin_internal"/>
</dbReference>
<feature type="transmembrane region" description="Helical" evidence="1">
    <location>
        <begin position="56"/>
        <end position="77"/>
    </location>
</feature>
<dbReference type="Proteomes" id="UP001589774">
    <property type="component" value="Unassembled WGS sequence"/>
</dbReference>
<dbReference type="Gene3D" id="3.30.565.10">
    <property type="entry name" value="Histidine kinase-like ATPase, C-terminal domain"/>
    <property type="match status" value="1"/>
</dbReference>
<evidence type="ECO:0000313" key="3">
    <source>
        <dbReference type="EMBL" id="MFC0320348.1"/>
    </source>
</evidence>
<feature type="transmembrane region" description="Helical" evidence="1">
    <location>
        <begin position="89"/>
        <end position="107"/>
    </location>
</feature>
<comment type="caution">
    <text evidence="3">The sequence shown here is derived from an EMBL/GenBank/DDBJ whole genome shotgun (WGS) entry which is preliminary data.</text>
</comment>
<keyword evidence="3" id="KW-0418">Kinase</keyword>
<feature type="transmembrane region" description="Helical" evidence="1">
    <location>
        <begin position="227"/>
        <end position="249"/>
    </location>
</feature>
<dbReference type="InterPro" id="IPR036890">
    <property type="entry name" value="HATPase_C_sf"/>
</dbReference>
<keyword evidence="1" id="KW-0472">Membrane</keyword>
<feature type="transmembrane region" description="Helical" evidence="1">
    <location>
        <begin position="7"/>
        <end position="24"/>
    </location>
</feature>
<name>A0ABV6HN82_9SPHI</name>